<dbReference type="Proteomes" id="UP000790377">
    <property type="component" value="Unassembled WGS sequence"/>
</dbReference>
<gene>
    <name evidence="1" type="ORF">BJ138DRAFT_1007480</name>
</gene>
<accession>A0ACB8AD88</accession>
<proteinExistence type="predicted"/>
<evidence type="ECO:0000313" key="1">
    <source>
        <dbReference type="EMBL" id="KAH7911011.1"/>
    </source>
</evidence>
<organism evidence="1 2">
    <name type="scientific">Hygrophoropsis aurantiaca</name>
    <dbReference type="NCBI Taxonomy" id="72124"/>
    <lineage>
        <taxon>Eukaryota</taxon>
        <taxon>Fungi</taxon>
        <taxon>Dikarya</taxon>
        <taxon>Basidiomycota</taxon>
        <taxon>Agaricomycotina</taxon>
        <taxon>Agaricomycetes</taxon>
        <taxon>Agaricomycetidae</taxon>
        <taxon>Boletales</taxon>
        <taxon>Coniophorineae</taxon>
        <taxon>Hygrophoropsidaceae</taxon>
        <taxon>Hygrophoropsis</taxon>
    </lineage>
</organism>
<keyword evidence="2" id="KW-1185">Reference proteome</keyword>
<dbReference type="EMBL" id="MU267692">
    <property type="protein sequence ID" value="KAH7911011.1"/>
    <property type="molecule type" value="Genomic_DNA"/>
</dbReference>
<protein>
    <submittedName>
        <fullName evidence="1">Uncharacterized protein</fullName>
    </submittedName>
</protein>
<sequence>MTTYGMPFLLEDKTGKFTESDFTDINDRLCLRLRCTAPTAHSYAIYNITYDSEPPKPIVVLEFGPNHALGSIKLGSGPKLPMAEYLAKLSPQGSSKTRKFTGSDGQEYRWSWRSTPGHEWTCTNASESVVAFYTLKLSSEPEYSGSSGCMLTVDEAYPHLIPEMLASLVVMRRIAAYNL</sequence>
<name>A0ACB8AD88_9AGAM</name>
<comment type="caution">
    <text evidence="1">The sequence shown here is derived from an EMBL/GenBank/DDBJ whole genome shotgun (WGS) entry which is preliminary data.</text>
</comment>
<evidence type="ECO:0000313" key="2">
    <source>
        <dbReference type="Proteomes" id="UP000790377"/>
    </source>
</evidence>
<reference evidence="1" key="1">
    <citation type="journal article" date="2021" name="New Phytol.">
        <title>Evolutionary innovations through gain and loss of genes in the ectomycorrhizal Boletales.</title>
        <authorList>
            <person name="Wu G."/>
            <person name="Miyauchi S."/>
            <person name="Morin E."/>
            <person name="Kuo A."/>
            <person name="Drula E."/>
            <person name="Varga T."/>
            <person name="Kohler A."/>
            <person name="Feng B."/>
            <person name="Cao Y."/>
            <person name="Lipzen A."/>
            <person name="Daum C."/>
            <person name="Hundley H."/>
            <person name="Pangilinan J."/>
            <person name="Johnson J."/>
            <person name="Barry K."/>
            <person name="LaButti K."/>
            <person name="Ng V."/>
            <person name="Ahrendt S."/>
            <person name="Min B."/>
            <person name="Choi I.G."/>
            <person name="Park H."/>
            <person name="Plett J.M."/>
            <person name="Magnuson J."/>
            <person name="Spatafora J.W."/>
            <person name="Nagy L.G."/>
            <person name="Henrissat B."/>
            <person name="Grigoriev I.V."/>
            <person name="Yang Z.L."/>
            <person name="Xu J."/>
            <person name="Martin F.M."/>
        </authorList>
    </citation>
    <scope>NUCLEOTIDE SEQUENCE</scope>
    <source>
        <strain evidence="1">ATCC 28755</strain>
    </source>
</reference>